<dbReference type="Gramene" id="KCW81814">
    <property type="protein sequence ID" value="KCW81814"/>
    <property type="gene ID" value="EUGRSUZ_C03170"/>
</dbReference>
<dbReference type="SUPFAM" id="SSF53474">
    <property type="entry name" value="alpha/beta-Hydrolases"/>
    <property type="match status" value="1"/>
</dbReference>
<gene>
    <name evidence="2" type="ORF">EUGRSUZ_C03170</name>
</gene>
<dbReference type="Pfam" id="PF00561">
    <property type="entry name" value="Abhydrolase_1"/>
    <property type="match status" value="1"/>
</dbReference>
<feature type="domain" description="AB hydrolase-1" evidence="1">
    <location>
        <begin position="55"/>
        <end position="290"/>
    </location>
</feature>
<dbReference type="AlphaFoldDB" id="A0A059CUB0"/>
<reference evidence="2" key="1">
    <citation type="submission" date="2013-07" db="EMBL/GenBank/DDBJ databases">
        <title>The genome of Eucalyptus grandis.</title>
        <authorList>
            <person name="Schmutz J."/>
            <person name="Hayes R."/>
            <person name="Myburg A."/>
            <person name="Tuskan G."/>
            <person name="Grattapaglia D."/>
            <person name="Rokhsar D.S."/>
        </authorList>
    </citation>
    <scope>NUCLEOTIDE SEQUENCE</scope>
    <source>
        <tissue evidence="2">Leaf extractions</tissue>
    </source>
</reference>
<dbReference type="PRINTS" id="PR00111">
    <property type="entry name" value="ABHYDROLASE"/>
</dbReference>
<protein>
    <recommendedName>
        <fullName evidence="1">AB hydrolase-1 domain-containing protein</fullName>
    </recommendedName>
</protein>
<dbReference type="InterPro" id="IPR000073">
    <property type="entry name" value="AB_hydrolase_1"/>
</dbReference>
<dbReference type="eggNOG" id="KOG1454">
    <property type="taxonomic scope" value="Eukaryota"/>
</dbReference>
<dbReference type="InterPro" id="IPR052370">
    <property type="entry name" value="Meta-cleavage_hydrolase"/>
</dbReference>
<dbReference type="FunCoup" id="A0A059CUB0">
    <property type="interactions" value="888"/>
</dbReference>
<accession>A0A059CUB0</accession>
<proteinExistence type="predicted"/>
<evidence type="ECO:0000259" key="1">
    <source>
        <dbReference type="Pfam" id="PF00561"/>
    </source>
</evidence>
<dbReference type="PANTHER" id="PTHR43139">
    <property type="entry name" value="SI:DKEY-122A22.2"/>
    <property type="match status" value="1"/>
</dbReference>
<dbReference type="InParanoid" id="A0A059CUB0"/>
<sequence>MLNIPPFLSFVTLYETYLRRCFANAGLSQQTLKLDDETTVQFWGPNPQETARKTPVMLIHGFGPVGLWQWRKQVQCLVPHFDVYVPDLIFFGGSTTRSAERTEVFQAAAVAKLADKLNLQRFHVVGTSYGGFVAYHVAQMWPERIRKVVIASSGVNMKKGDNEQLLGRAKLENIEDLMLPETAANLRTLMDLAVYKRIAHMVPDFVLNEFINRLYTEKREEKIELLKGLTLGREEDPGISALQQDVLLIWGDHDQLFPLRMATELKELLGKKVKLEVMENTAHVPQIEDPLRFNSILKDFLCEEESF</sequence>
<dbReference type="OrthoDB" id="6431331at2759"/>
<evidence type="ECO:0000313" key="2">
    <source>
        <dbReference type="EMBL" id="KCW81814.1"/>
    </source>
</evidence>
<name>A0A059CUB0_EUCGR</name>
<dbReference type="KEGG" id="egr:104437939"/>
<dbReference type="OMA" id="HYWAHPS"/>
<dbReference type="PANTHER" id="PTHR43139:SF52">
    <property type="entry name" value="SI:DKEY-122A22.2"/>
    <property type="match status" value="1"/>
</dbReference>
<dbReference type="PRINTS" id="PR00412">
    <property type="entry name" value="EPOXHYDRLASE"/>
</dbReference>
<dbReference type="InterPro" id="IPR029058">
    <property type="entry name" value="AB_hydrolase_fold"/>
</dbReference>
<dbReference type="EMBL" id="KK198755">
    <property type="protein sequence ID" value="KCW81814.1"/>
    <property type="molecule type" value="Genomic_DNA"/>
</dbReference>
<dbReference type="GO" id="GO:0003824">
    <property type="term" value="F:catalytic activity"/>
    <property type="evidence" value="ECO:0007669"/>
    <property type="project" value="InterPro"/>
</dbReference>
<dbReference type="InterPro" id="IPR000639">
    <property type="entry name" value="Epox_hydrolase-like"/>
</dbReference>
<organism evidence="2">
    <name type="scientific">Eucalyptus grandis</name>
    <name type="common">Flooded gum</name>
    <dbReference type="NCBI Taxonomy" id="71139"/>
    <lineage>
        <taxon>Eukaryota</taxon>
        <taxon>Viridiplantae</taxon>
        <taxon>Streptophyta</taxon>
        <taxon>Embryophyta</taxon>
        <taxon>Tracheophyta</taxon>
        <taxon>Spermatophyta</taxon>
        <taxon>Magnoliopsida</taxon>
        <taxon>eudicotyledons</taxon>
        <taxon>Gunneridae</taxon>
        <taxon>Pentapetalae</taxon>
        <taxon>rosids</taxon>
        <taxon>malvids</taxon>
        <taxon>Myrtales</taxon>
        <taxon>Myrtaceae</taxon>
        <taxon>Myrtoideae</taxon>
        <taxon>Eucalypteae</taxon>
        <taxon>Eucalyptus</taxon>
    </lineage>
</organism>
<dbReference type="Gene3D" id="3.40.50.1820">
    <property type="entry name" value="alpha/beta hydrolase"/>
    <property type="match status" value="1"/>
</dbReference>
<dbReference type="STRING" id="71139.A0A059CUB0"/>